<dbReference type="PROSITE" id="PS51257">
    <property type="entry name" value="PROKAR_LIPOPROTEIN"/>
    <property type="match status" value="1"/>
</dbReference>
<sequence length="119" mass="12257">MKRLIICAALALAACTPHPTSPGSTPVQQVVDKVVIEGTRGLILAELGYESAATLALDLINAGVIKGETAAKVRDLNATVTDLLVKAKATTDAAQRAALVAQAFDQTFKLQALTMGAGQ</sequence>
<keyword evidence="1" id="KW-0732">Signal</keyword>
<dbReference type="STRING" id="439228.SAMN06295920_103184"/>
<dbReference type="EMBL" id="FUYM01000003">
    <property type="protein sequence ID" value="SKB49254.1"/>
    <property type="molecule type" value="Genomic_DNA"/>
</dbReference>
<evidence type="ECO:0000313" key="2">
    <source>
        <dbReference type="EMBL" id="SKB49254.1"/>
    </source>
</evidence>
<evidence type="ECO:0000256" key="1">
    <source>
        <dbReference type="SAM" id="SignalP"/>
    </source>
</evidence>
<dbReference type="AlphaFoldDB" id="A0A1T5BPQ1"/>
<reference evidence="3" key="1">
    <citation type="submission" date="2017-02" db="EMBL/GenBank/DDBJ databases">
        <authorList>
            <person name="Varghese N."/>
            <person name="Submissions S."/>
        </authorList>
    </citation>
    <scope>NUCLEOTIDE SEQUENCE [LARGE SCALE GENOMIC DNA]</scope>
    <source>
        <strain evidence="3">UM2</strain>
    </source>
</reference>
<proteinExistence type="predicted"/>
<evidence type="ECO:0000313" key="3">
    <source>
        <dbReference type="Proteomes" id="UP000189818"/>
    </source>
</evidence>
<organism evidence="2 3">
    <name type="scientific">Rhizorhabdus histidinilytica</name>
    <dbReference type="NCBI Taxonomy" id="439228"/>
    <lineage>
        <taxon>Bacteria</taxon>
        <taxon>Pseudomonadati</taxon>
        <taxon>Pseudomonadota</taxon>
        <taxon>Alphaproteobacteria</taxon>
        <taxon>Sphingomonadales</taxon>
        <taxon>Sphingomonadaceae</taxon>
        <taxon>Rhizorhabdus</taxon>
    </lineage>
</organism>
<dbReference type="OrthoDB" id="9978279at2"/>
<accession>A0A1T5BPQ1</accession>
<dbReference type="RefSeq" id="WP_079647509.1">
    <property type="nucleotide sequence ID" value="NZ_FUYM01000003.1"/>
</dbReference>
<dbReference type="Proteomes" id="UP000189818">
    <property type="component" value="Unassembled WGS sequence"/>
</dbReference>
<name>A0A1T5BPQ1_9SPHN</name>
<keyword evidence="3" id="KW-1185">Reference proteome</keyword>
<protein>
    <recommendedName>
        <fullName evidence="4">Peptidylprolyl isomerase</fullName>
    </recommendedName>
</protein>
<evidence type="ECO:0008006" key="4">
    <source>
        <dbReference type="Google" id="ProtNLM"/>
    </source>
</evidence>
<feature type="signal peptide" evidence="1">
    <location>
        <begin position="1"/>
        <end position="19"/>
    </location>
</feature>
<gene>
    <name evidence="2" type="ORF">SAMN06295920_103184</name>
</gene>
<feature type="chain" id="PRO_5011984382" description="Peptidylprolyl isomerase" evidence="1">
    <location>
        <begin position="20"/>
        <end position="119"/>
    </location>
</feature>